<evidence type="ECO:0000256" key="5">
    <source>
        <dbReference type="ARBA" id="ARBA00022695"/>
    </source>
</evidence>
<dbReference type="GeneID" id="10772878"/>
<dbReference type="Gene3D" id="3.60.21.50">
    <property type="match status" value="1"/>
</dbReference>
<dbReference type="Pfam" id="PF04042">
    <property type="entry name" value="DNA_pol_E_B"/>
    <property type="match status" value="1"/>
</dbReference>
<feature type="domain" description="DNA polymerase alpha/delta/epsilon subunit B" evidence="17">
    <location>
        <begin position="402"/>
        <end position="532"/>
    </location>
</feature>
<keyword evidence="19" id="KW-1185">Reference proteome</keyword>
<evidence type="ECO:0000313" key="18">
    <source>
        <dbReference type="EMBL" id="AEH06714.1"/>
    </source>
</evidence>
<dbReference type="HOGENOM" id="CLU_027850_1_0_2"/>
<dbReference type="NCBIfam" id="NF003119">
    <property type="entry name" value="PRK04036.1-4"/>
    <property type="match status" value="1"/>
</dbReference>
<evidence type="ECO:0000256" key="11">
    <source>
        <dbReference type="ARBA" id="ARBA00023125"/>
    </source>
</evidence>
<comment type="function">
    <text evidence="13 15">Possesses two activities: a DNA synthesis (polymerase) and an exonucleolytic activity that degrades single-stranded DNA in the 3' to 5' direction. Has a template-primer preference which is characteristic of a replicative DNA polymerase.</text>
</comment>
<feature type="coiled-coil region" evidence="16">
    <location>
        <begin position="130"/>
        <end position="164"/>
    </location>
</feature>
<dbReference type="eggNOG" id="arCOG04455">
    <property type="taxonomic scope" value="Archaea"/>
</dbReference>
<keyword evidence="7 15" id="KW-0540">Nuclease</keyword>
<dbReference type="EMBL" id="CP002792">
    <property type="protein sequence ID" value="AEH06714.1"/>
    <property type="molecule type" value="Genomic_DNA"/>
</dbReference>
<keyword evidence="4 15" id="KW-0808">Transferase</keyword>
<evidence type="ECO:0000259" key="17">
    <source>
        <dbReference type="Pfam" id="PF04042"/>
    </source>
</evidence>
<dbReference type="CDD" id="cd07386">
    <property type="entry name" value="MPP_DNA_pol_II_small_archeal_C"/>
    <property type="match status" value="1"/>
</dbReference>
<evidence type="ECO:0000256" key="13">
    <source>
        <dbReference type="ARBA" id="ARBA00024817"/>
    </source>
</evidence>
<name>F8AL94_METOI</name>
<proteinExistence type="inferred from homology"/>
<dbReference type="PIRSF" id="PIRSF000803">
    <property type="entry name" value="Arc_Pol2_small"/>
    <property type="match status" value="1"/>
</dbReference>
<dbReference type="SUPFAM" id="SSF56300">
    <property type="entry name" value="Metallo-dependent phosphatases"/>
    <property type="match status" value="1"/>
</dbReference>
<organism evidence="18 19">
    <name type="scientific">Methanothermococcus okinawensis (strain DSM 14208 / JCM 11175 / IH1)</name>
    <dbReference type="NCBI Taxonomy" id="647113"/>
    <lineage>
        <taxon>Archaea</taxon>
        <taxon>Methanobacteriati</taxon>
        <taxon>Methanobacteriota</taxon>
        <taxon>Methanomada group</taxon>
        <taxon>Methanococci</taxon>
        <taxon>Methanococcales</taxon>
        <taxon>Methanococcaceae</taxon>
        <taxon>Methanothermococcus</taxon>
    </lineage>
</organism>
<dbReference type="GO" id="GO:0008310">
    <property type="term" value="F:single-stranded DNA 3'-5' DNA exonuclease activity"/>
    <property type="evidence" value="ECO:0007669"/>
    <property type="project" value="UniProtKB-EC"/>
</dbReference>
<dbReference type="InterPro" id="IPR024826">
    <property type="entry name" value="DNA_pol_delta/II_ssu"/>
</dbReference>
<evidence type="ECO:0000256" key="12">
    <source>
        <dbReference type="ARBA" id="ARBA00023268"/>
    </source>
</evidence>
<keyword evidence="5 15" id="KW-0548">Nucleotidyltransferase</keyword>
<dbReference type="GO" id="GO:0006308">
    <property type="term" value="P:DNA catabolic process"/>
    <property type="evidence" value="ECO:0007669"/>
    <property type="project" value="UniProtKB-UniRule"/>
</dbReference>
<evidence type="ECO:0000256" key="10">
    <source>
        <dbReference type="ARBA" id="ARBA00022932"/>
    </source>
</evidence>
<dbReference type="EC" id="2.7.7.7" evidence="15"/>
<evidence type="ECO:0000256" key="1">
    <source>
        <dbReference type="ARBA" id="ARBA00000563"/>
    </source>
</evidence>
<keyword evidence="6 15" id="KW-0235">DNA replication</keyword>
<dbReference type="GO" id="GO:0006271">
    <property type="term" value="P:DNA strand elongation involved in DNA replication"/>
    <property type="evidence" value="ECO:0007669"/>
    <property type="project" value="TreeGrafter"/>
</dbReference>
<evidence type="ECO:0000256" key="9">
    <source>
        <dbReference type="ARBA" id="ARBA00022839"/>
    </source>
</evidence>
<keyword evidence="8 15" id="KW-0378">Hydrolase</keyword>
<keyword evidence="9 15" id="KW-0269">Exonuclease</keyword>
<dbReference type="PANTHER" id="PTHR10416">
    <property type="entry name" value="DNA POLYMERASE DELTA SUBUNIT 2"/>
    <property type="match status" value="1"/>
</dbReference>
<evidence type="ECO:0000256" key="16">
    <source>
        <dbReference type="SAM" id="Coils"/>
    </source>
</evidence>
<evidence type="ECO:0000256" key="2">
    <source>
        <dbReference type="ARBA" id="ARBA00006035"/>
    </source>
</evidence>
<comment type="similarity">
    <text evidence="2 15">Belongs to the DNA polymerase delta/II small subunit family.</text>
</comment>
<dbReference type="InterPro" id="IPR011149">
    <property type="entry name" value="Pol2_small_arc"/>
</dbReference>
<dbReference type="Proteomes" id="UP000009296">
    <property type="component" value="Chromosome"/>
</dbReference>
<dbReference type="InterPro" id="IPR007185">
    <property type="entry name" value="DNA_pol_a/d/e_bsu"/>
</dbReference>
<keyword evidence="10 15" id="KW-0239">DNA-directed DNA polymerase</keyword>
<dbReference type="EC" id="3.1.11.1" evidence="15"/>
<dbReference type="InterPro" id="IPR029052">
    <property type="entry name" value="Metallo-depent_PP-like"/>
</dbReference>
<dbReference type="GO" id="GO:0003677">
    <property type="term" value="F:DNA binding"/>
    <property type="evidence" value="ECO:0007669"/>
    <property type="project" value="UniProtKB-UniRule"/>
</dbReference>
<dbReference type="GO" id="GO:0042575">
    <property type="term" value="C:DNA polymerase complex"/>
    <property type="evidence" value="ECO:0007669"/>
    <property type="project" value="TreeGrafter"/>
</dbReference>
<dbReference type="GO" id="GO:0003887">
    <property type="term" value="F:DNA-directed DNA polymerase activity"/>
    <property type="evidence" value="ECO:0007669"/>
    <property type="project" value="UniProtKB-UniRule"/>
</dbReference>
<dbReference type="AlphaFoldDB" id="F8AL94"/>
<dbReference type="KEGG" id="mok:Metok_0737"/>
<dbReference type="HAMAP" id="MF_00325">
    <property type="entry name" value="DNApol_II_A_arch"/>
    <property type="match status" value="1"/>
</dbReference>
<evidence type="ECO:0000256" key="3">
    <source>
        <dbReference type="ARBA" id="ARBA00011315"/>
    </source>
</evidence>
<evidence type="ECO:0000256" key="8">
    <source>
        <dbReference type="ARBA" id="ARBA00022801"/>
    </source>
</evidence>
<comment type="catalytic activity">
    <reaction evidence="1 15">
        <text>Exonucleolytic cleavage in the 3'- to 5'-direction to yield nucleoside 5'-phosphates.</text>
        <dbReference type="EC" id="3.1.11.1"/>
    </reaction>
</comment>
<reference evidence="18" key="1">
    <citation type="submission" date="2011-05" db="EMBL/GenBank/DDBJ databases">
        <title>Complete sequence of chromosome of Methanothermococcus okinawensis IH1.</title>
        <authorList>
            <consortium name="US DOE Joint Genome Institute"/>
            <person name="Lucas S."/>
            <person name="Han J."/>
            <person name="Lapidus A."/>
            <person name="Cheng J.-F."/>
            <person name="Goodwin L."/>
            <person name="Pitluck S."/>
            <person name="Peters L."/>
            <person name="Mikhailova N."/>
            <person name="Held B."/>
            <person name="Han C."/>
            <person name="Tapia R."/>
            <person name="Land M."/>
            <person name="Hauser L."/>
            <person name="Kyrpides N."/>
            <person name="Ivanova N."/>
            <person name="Pagani I."/>
            <person name="Sieprawska-Lupa M."/>
            <person name="Takai K."/>
            <person name="Miyazaki J."/>
            <person name="Whitman W."/>
            <person name="Woyke T."/>
        </authorList>
    </citation>
    <scope>NUCLEOTIDE SEQUENCE [LARGE SCALE GENOMIC DNA]</scope>
    <source>
        <strain evidence="18">IH1</strain>
    </source>
</reference>
<evidence type="ECO:0000313" key="19">
    <source>
        <dbReference type="Proteomes" id="UP000009296"/>
    </source>
</evidence>
<dbReference type="STRING" id="647113.Metok_0737"/>
<keyword evidence="16" id="KW-0175">Coiled coil</keyword>
<comment type="subunit">
    <text evidence="3 15">Heterodimer of a large subunit and a small subunit.</text>
</comment>
<comment type="catalytic activity">
    <reaction evidence="14 15">
        <text>DNA(n) + a 2'-deoxyribonucleoside 5'-triphosphate = DNA(n+1) + diphosphate</text>
        <dbReference type="Rhea" id="RHEA:22508"/>
        <dbReference type="Rhea" id="RHEA-COMP:17339"/>
        <dbReference type="Rhea" id="RHEA-COMP:17340"/>
        <dbReference type="ChEBI" id="CHEBI:33019"/>
        <dbReference type="ChEBI" id="CHEBI:61560"/>
        <dbReference type="ChEBI" id="CHEBI:173112"/>
        <dbReference type="EC" id="2.7.7.7"/>
    </reaction>
</comment>
<dbReference type="OrthoDB" id="372039at2157"/>
<dbReference type="CDD" id="cd04490">
    <property type="entry name" value="PolII_SU_OBF"/>
    <property type="match status" value="1"/>
</dbReference>
<evidence type="ECO:0000256" key="7">
    <source>
        <dbReference type="ARBA" id="ARBA00022722"/>
    </source>
</evidence>
<keyword evidence="12 15" id="KW-0511">Multifunctional enzyme</keyword>
<evidence type="ECO:0000256" key="15">
    <source>
        <dbReference type="HAMAP-Rule" id="MF_00325"/>
    </source>
</evidence>
<evidence type="ECO:0000256" key="6">
    <source>
        <dbReference type="ARBA" id="ARBA00022705"/>
    </source>
</evidence>
<accession>F8AL94</accession>
<gene>
    <name evidence="15" type="primary">polB</name>
    <name evidence="18" type="ordered locus">Metok_0737</name>
</gene>
<dbReference type="FunFam" id="3.60.21.50:FF:000003">
    <property type="entry name" value="DNA polymerase II small subunit"/>
    <property type="match status" value="1"/>
</dbReference>
<dbReference type="PANTHER" id="PTHR10416:SF0">
    <property type="entry name" value="DNA POLYMERASE DELTA SUBUNIT 2"/>
    <property type="match status" value="1"/>
</dbReference>
<keyword evidence="11 15" id="KW-0238">DNA-binding</keyword>
<sequence>MINDFLNIEVLLSPSSYNRIKKLPENERNNLVNKIEEFKNTNDKFILLDAHFLDIFLNHSLDEIKKNYEDFDFLAYYTSDVNLEVDNHHNEFENNKKVKSQNIQKEETIVCNNKNIDISKNDKNICNNKIEELTSKNSEEMEKLNNLIKEREKRLNEIKSIKNSINKKINYISKDIESKIKVYDEWDISGKSTCEGTIDDFVKYFRDRYNKIKAMIERKVNRKAYPLNKVYKLKKESDVFVVGIVSDVSSTKKGHKRVEIEDENTTFTVIMMKDKIASNELPDDILLDEVVGFSGFIPDSGNVMFANECIRPDITPKKPKCIDEKIYTAFLSDIHIGSYEFLDKSFKKFVEFLNGNVNNGLEEKIVSRLKYISIAGDLVDGVGIYPGQEYDLYDVDIISQYKEIATYLEQIPEHIHIIISPGNHDALRPAEPQPIFPERILKLFNGMDNITFLSNPGFVNVHGLDFLLYHGRSFDDVIGQISSAKYSEPTSIMKELLKRRHLCPTYGGRCPIAPEQEDYLVIHNEPDIFHTGHIHINGHGVYKGTVMINSGTFQEQTDFQKRMGIHPTPARVPILDLSKPGSQYIEWNNGKIEVR</sequence>
<evidence type="ECO:0000256" key="4">
    <source>
        <dbReference type="ARBA" id="ARBA00022679"/>
    </source>
</evidence>
<dbReference type="NCBIfam" id="NF003118">
    <property type="entry name" value="PRK04036.1-3"/>
    <property type="match status" value="1"/>
</dbReference>
<protein>
    <recommendedName>
        <fullName evidence="15">DNA polymerase II small subunit</fullName>
        <shortName evidence="15">Pol II</shortName>
        <ecNumber evidence="15">2.7.7.7</ecNumber>
    </recommendedName>
    <alternativeName>
        <fullName evidence="15">Exodeoxyribonuclease small subunit</fullName>
        <ecNumber evidence="15">3.1.11.1</ecNumber>
    </alternativeName>
</protein>
<dbReference type="RefSeq" id="WP_013866899.1">
    <property type="nucleotide sequence ID" value="NC_015636.1"/>
</dbReference>
<evidence type="ECO:0000256" key="14">
    <source>
        <dbReference type="ARBA" id="ARBA00049244"/>
    </source>
</evidence>